<dbReference type="EMBL" id="CAKD01000001">
    <property type="protein sequence ID" value="CCI84394.1"/>
    <property type="molecule type" value="Genomic_DNA"/>
</dbReference>
<proteinExistence type="predicted"/>
<evidence type="ECO:0000313" key="1">
    <source>
        <dbReference type="EMBL" id="CCI84394.1"/>
    </source>
</evidence>
<keyword evidence="2" id="KW-1185">Reference proteome</keyword>
<evidence type="ECO:0000313" key="2">
    <source>
        <dbReference type="Proteomes" id="UP000009311"/>
    </source>
</evidence>
<dbReference type="AlphaFoldDB" id="I7KKE3"/>
<gene>
    <name evidence="1" type="ORF">BN53_09280</name>
</gene>
<accession>I7KKE3</accession>
<dbReference type="PATRIC" id="fig|1423790.3.peg.887"/>
<name>I7KKE3_9LACO</name>
<comment type="caution">
    <text evidence="1">The sequence shown here is derived from an EMBL/GenBank/DDBJ whole genome shotgun (WGS) entry which is preliminary data.</text>
</comment>
<dbReference type="Proteomes" id="UP000009311">
    <property type="component" value="Unassembled WGS sequence"/>
</dbReference>
<reference evidence="1 2" key="1">
    <citation type="submission" date="2012-06" db="EMBL/GenBank/DDBJ databases">
        <title>Draft Genome Sequence of Lactobacillus pasteurii CRBIP 24.76T.</title>
        <authorList>
            <person name="Cousin S."/>
            <person name="Bouchier C."/>
            <person name="Loux V."/>
            <person name="Ma L."/>
            <person name="Creno S."/>
            <person name="Bizet C."/>
            <person name="Clermont D."/>
        </authorList>
    </citation>
    <scope>NUCLEOTIDE SEQUENCE [LARGE SCALE GENOMIC DNA]</scope>
    <source>
        <strain evidence="2">CRBIP 24.76T</strain>
    </source>
</reference>
<sequence>MIDGATKVIINSKGDFAGESAELKELAKLMNDQKVSLNEQFIWAQNRVNELNQDRRASIVSYETNKLDWTLYGEERERLVGVKNFIDALIAASM</sequence>
<organism evidence="1 2">
    <name type="scientific">Lactobacillus pasteurii DSM 23907 = CRBIP 24.76</name>
    <dbReference type="NCBI Taxonomy" id="1423790"/>
    <lineage>
        <taxon>Bacteria</taxon>
        <taxon>Bacillati</taxon>
        <taxon>Bacillota</taxon>
        <taxon>Bacilli</taxon>
        <taxon>Lactobacillales</taxon>
        <taxon>Lactobacillaceae</taxon>
        <taxon>Lactobacillus</taxon>
    </lineage>
</organism>
<protein>
    <submittedName>
        <fullName evidence="1">Uncharacterized protein</fullName>
    </submittedName>
</protein>
<dbReference type="OrthoDB" id="2324564at2"/>